<proteinExistence type="predicted"/>
<evidence type="ECO:0000256" key="1">
    <source>
        <dbReference type="SAM" id="MobiDB-lite"/>
    </source>
</evidence>
<evidence type="ECO:0000313" key="3">
    <source>
        <dbReference type="WBParaSite" id="maker-unitig_38874-snap-gene-0.1-mRNA-1"/>
    </source>
</evidence>
<organism evidence="2 3">
    <name type="scientific">Macrostomum lignano</name>
    <dbReference type="NCBI Taxonomy" id="282301"/>
    <lineage>
        <taxon>Eukaryota</taxon>
        <taxon>Metazoa</taxon>
        <taxon>Spiralia</taxon>
        <taxon>Lophotrochozoa</taxon>
        <taxon>Platyhelminthes</taxon>
        <taxon>Rhabditophora</taxon>
        <taxon>Macrostomorpha</taxon>
        <taxon>Macrostomida</taxon>
        <taxon>Macrostomidae</taxon>
        <taxon>Macrostomum</taxon>
    </lineage>
</organism>
<sequence>MQTLRIVPMEFRFTIALLRQFFGTPSLCSHTCTPSLCSAKFSGTPSLCSASSLVHHRLCSAIPYTIALLRRSLVHHRFAPPVLWYTIAFAPPVLWYTIALLRQYSGTPSLCFAASTLRTPSLCSASTLVHHRFAPASSLVHHRLLRQYSGYTIALLRQYSGTPSLLLRQYSEHDIPERVELSVFADSQRLHSLAFNFTPTRCCGVAADIADKFPLVPESLSSLASGGQAAADTDRRLGRLADAGGRRDGRAGRRGAAAEEDRLPLPGRGRLLESLAQLLRLTGQPEFWLLGQPEPEGGRTAVQLLRERRFRSLLAARPAARLALEQLDGRASRLQGQEDSVVKVRSWRTTVRCDLVFMTTKQGEGRHPAGAGPQHLPTPGGRARGGLTPHEGDGLRPDGGSAASIEDLLDSQTASAAVAAYRYDCGHFAETDSLLMSIYPEQSMIYPGESLDELLMSPLDESIDDAVRPVRLTVRNEMRSLKQQAAASSSVEHASWSISTSSLIEDAPAAAPAWGGSRTMRRSSILARPGAGSWEWARPHPMESLADDAGSSLALGSGQSPRAAGHRRSGRASLSRLAQQPARRGSGGAQGSKEAGFETGNI</sequence>
<accession>A0A1I8FKM6</accession>
<name>A0A1I8FKM6_9PLAT</name>
<dbReference type="Proteomes" id="UP000095280">
    <property type="component" value="Unplaced"/>
</dbReference>
<feature type="region of interest" description="Disordered" evidence="1">
    <location>
        <begin position="362"/>
        <end position="394"/>
    </location>
</feature>
<protein>
    <submittedName>
        <fullName evidence="3">Protein kinase domain-containing protein</fullName>
    </submittedName>
</protein>
<keyword evidence="2" id="KW-1185">Reference proteome</keyword>
<reference evidence="3" key="1">
    <citation type="submission" date="2016-11" db="UniProtKB">
        <authorList>
            <consortium name="WormBaseParasite"/>
        </authorList>
    </citation>
    <scope>IDENTIFICATION</scope>
</reference>
<feature type="compositionally biased region" description="Low complexity" evidence="1">
    <location>
        <begin position="547"/>
        <end position="563"/>
    </location>
</feature>
<dbReference type="WBParaSite" id="maker-unitig_38874-snap-gene-0.1-mRNA-1">
    <property type="protein sequence ID" value="maker-unitig_38874-snap-gene-0.1-mRNA-1"/>
    <property type="gene ID" value="maker-unitig_38874-snap-gene-0.1"/>
</dbReference>
<evidence type="ECO:0000313" key="2">
    <source>
        <dbReference type="Proteomes" id="UP000095280"/>
    </source>
</evidence>
<feature type="region of interest" description="Disordered" evidence="1">
    <location>
        <begin position="234"/>
        <end position="262"/>
    </location>
</feature>
<feature type="region of interest" description="Disordered" evidence="1">
    <location>
        <begin position="531"/>
        <end position="602"/>
    </location>
</feature>
<dbReference type="AlphaFoldDB" id="A0A1I8FKM6"/>